<evidence type="ECO:0000259" key="7">
    <source>
        <dbReference type="Pfam" id="PF00892"/>
    </source>
</evidence>
<proteinExistence type="predicted"/>
<dbReference type="RefSeq" id="WP_008803617.1">
    <property type="nucleotide sequence ID" value="NZ_KQ235736.1"/>
</dbReference>
<feature type="transmembrane region" description="Helical" evidence="6">
    <location>
        <begin position="33"/>
        <end position="50"/>
    </location>
</feature>
<dbReference type="AlphaFoldDB" id="A0A0M1VX49"/>
<comment type="caution">
    <text evidence="8">The sequence shown here is derived from an EMBL/GenBank/DDBJ whole genome shotgun (WGS) entry which is preliminary data.</text>
</comment>
<protein>
    <recommendedName>
        <fullName evidence="7">EamA domain-containing protein</fullName>
    </recommendedName>
</protein>
<dbReference type="GO" id="GO:0005886">
    <property type="term" value="C:plasma membrane"/>
    <property type="evidence" value="ECO:0007669"/>
    <property type="project" value="UniProtKB-SubCell"/>
</dbReference>
<keyword evidence="3 6" id="KW-0812">Transmembrane</keyword>
<dbReference type="Pfam" id="PF00892">
    <property type="entry name" value="EamA"/>
    <property type="match status" value="2"/>
</dbReference>
<dbReference type="PANTHER" id="PTHR42920">
    <property type="entry name" value="OS03G0707200 PROTEIN-RELATED"/>
    <property type="match status" value="1"/>
</dbReference>
<dbReference type="InterPro" id="IPR051258">
    <property type="entry name" value="Diverse_Substrate_Transporter"/>
</dbReference>
<evidence type="ECO:0000256" key="3">
    <source>
        <dbReference type="ARBA" id="ARBA00022692"/>
    </source>
</evidence>
<feature type="transmembrane region" description="Helical" evidence="6">
    <location>
        <begin position="175"/>
        <end position="196"/>
    </location>
</feature>
<feature type="transmembrane region" description="Helical" evidence="6">
    <location>
        <begin position="239"/>
        <end position="257"/>
    </location>
</feature>
<dbReference type="InterPro" id="IPR000620">
    <property type="entry name" value="EamA_dom"/>
</dbReference>
<feature type="domain" description="EamA" evidence="7">
    <location>
        <begin position="2"/>
        <end position="134"/>
    </location>
</feature>
<organism evidence="8 9">
    <name type="scientific">Fusobacterium vincentii 4_1_13</name>
    <dbReference type="NCBI Taxonomy" id="469606"/>
    <lineage>
        <taxon>Bacteria</taxon>
        <taxon>Fusobacteriati</taxon>
        <taxon>Fusobacteriota</taxon>
        <taxon>Fusobacteriia</taxon>
        <taxon>Fusobacteriales</taxon>
        <taxon>Fusobacteriaceae</taxon>
        <taxon>Fusobacterium</taxon>
    </lineage>
</organism>
<evidence type="ECO:0000313" key="8">
    <source>
        <dbReference type="EMBL" id="EEO41256.1"/>
    </source>
</evidence>
<evidence type="ECO:0000256" key="5">
    <source>
        <dbReference type="ARBA" id="ARBA00023136"/>
    </source>
</evidence>
<dbReference type="HOGENOM" id="CLU_033863_4_1_0"/>
<dbReference type="PANTHER" id="PTHR42920:SF24">
    <property type="entry name" value="AROMATIC AMINO ACID EXPORTER YDDG"/>
    <property type="match status" value="1"/>
</dbReference>
<feature type="transmembrane region" description="Helical" evidence="6">
    <location>
        <begin position="263"/>
        <end position="282"/>
    </location>
</feature>
<keyword evidence="4 6" id="KW-1133">Transmembrane helix</keyword>
<feature type="transmembrane region" description="Helical" evidence="6">
    <location>
        <begin position="62"/>
        <end position="83"/>
    </location>
</feature>
<dbReference type="InterPro" id="IPR037185">
    <property type="entry name" value="EmrE-like"/>
</dbReference>
<evidence type="ECO:0000256" key="2">
    <source>
        <dbReference type="ARBA" id="ARBA00022475"/>
    </source>
</evidence>
<evidence type="ECO:0000313" key="9">
    <source>
        <dbReference type="Proteomes" id="UP000004925"/>
    </source>
</evidence>
<dbReference type="EMBL" id="ACDE02000015">
    <property type="protein sequence ID" value="EEO41256.1"/>
    <property type="molecule type" value="Genomic_DNA"/>
</dbReference>
<comment type="subcellular location">
    <subcellularLocation>
        <location evidence="1">Cell membrane</location>
        <topology evidence="1">Multi-pass membrane protein</topology>
    </subcellularLocation>
</comment>
<dbReference type="Proteomes" id="UP000004925">
    <property type="component" value="Unassembled WGS sequence"/>
</dbReference>
<feature type="transmembrane region" description="Helical" evidence="6">
    <location>
        <begin position="142"/>
        <end position="163"/>
    </location>
</feature>
<accession>A0A0M1VX49</accession>
<name>A0A0M1VX49_FUSVC</name>
<feature type="transmembrane region" description="Helical" evidence="6">
    <location>
        <begin position="118"/>
        <end position="136"/>
    </location>
</feature>
<gene>
    <name evidence="8" type="ORF">FSCG_01969</name>
</gene>
<keyword evidence="2" id="KW-1003">Cell membrane</keyword>
<sequence length="287" mass="31745">MIYLLIASFLWGTSFIAGKIAYSMFDPSLVVALRYIFASIILLPITISFMHQEKETINKKDFFMLILLGILTYPLTSMLQFIGLSFTSASSATTIIGIEPIMITMIGFIFFKEKISPIVFFLGVVAFFGVALTVGVSALENVSFFGCFLVFLSTIVVSFWVQLSKKVLTKISSNYYTALTIQLGILFALPIMLFLVKSWEIYYSLKGLIALLYLVVGCSIGAGWFWNKGLERSEASKSGIFLALEPVFGILFAVLILGEKLNFLSIIGIVLVILSAAICMILPKQKS</sequence>
<evidence type="ECO:0000256" key="1">
    <source>
        <dbReference type="ARBA" id="ARBA00004651"/>
    </source>
</evidence>
<feature type="transmembrane region" description="Helical" evidence="6">
    <location>
        <begin position="208"/>
        <end position="227"/>
    </location>
</feature>
<keyword evidence="5 6" id="KW-0472">Membrane</keyword>
<dbReference type="eggNOG" id="COG0697">
    <property type="taxonomic scope" value="Bacteria"/>
</dbReference>
<feature type="transmembrane region" description="Helical" evidence="6">
    <location>
        <begin position="89"/>
        <end position="111"/>
    </location>
</feature>
<reference evidence="8 9" key="1">
    <citation type="submission" date="2011-10" db="EMBL/GenBank/DDBJ databases">
        <title>The Genome Sequence of Fusobacterium sp. 4_1_13.</title>
        <authorList>
            <consortium name="The Broad Institute Genome Sequencing Platform"/>
            <person name="Earl A."/>
            <person name="Ward D."/>
            <person name="Feldgarden M."/>
            <person name="Gevers D."/>
            <person name="Strauss J."/>
            <person name="Ambrose C."/>
            <person name="Allen-Vercoe E."/>
            <person name="Young S.K."/>
            <person name="Zeng Q."/>
            <person name="Gargeya S."/>
            <person name="Fitzgerald M."/>
            <person name="Haas B."/>
            <person name="Abouelleil A."/>
            <person name="Alvarado L."/>
            <person name="Arachchi H.M."/>
            <person name="Berlin A."/>
            <person name="Brown A."/>
            <person name="Chapman S.B."/>
            <person name="Chen Z."/>
            <person name="Dunbar C."/>
            <person name="Freedman E."/>
            <person name="Gearin G."/>
            <person name="Goldberg J."/>
            <person name="Griggs A."/>
            <person name="Gujja S."/>
            <person name="Heiman D."/>
            <person name="Howarth C."/>
            <person name="Larson L."/>
            <person name="Lui A."/>
            <person name="MacDonald P.J."/>
            <person name="Montmayeur A."/>
            <person name="Murphy C."/>
            <person name="Neiman D."/>
            <person name="Pearson M."/>
            <person name="Priest M."/>
            <person name="Roberts A."/>
            <person name="Saif S."/>
            <person name="Shea T."/>
            <person name="Shenoy N."/>
            <person name="Sisk P."/>
            <person name="Stolte C."/>
            <person name="Sykes S."/>
            <person name="Wortman J."/>
            <person name="Nusbaum C."/>
            <person name="Birren B."/>
        </authorList>
    </citation>
    <scope>NUCLEOTIDE SEQUENCE [LARGE SCALE GENOMIC DNA]</scope>
    <source>
        <strain evidence="8 9">4_1_13</strain>
    </source>
</reference>
<evidence type="ECO:0000256" key="6">
    <source>
        <dbReference type="SAM" id="Phobius"/>
    </source>
</evidence>
<feature type="domain" description="EamA" evidence="7">
    <location>
        <begin position="145"/>
        <end position="278"/>
    </location>
</feature>
<evidence type="ECO:0000256" key="4">
    <source>
        <dbReference type="ARBA" id="ARBA00022989"/>
    </source>
</evidence>
<dbReference type="SUPFAM" id="SSF103481">
    <property type="entry name" value="Multidrug resistance efflux transporter EmrE"/>
    <property type="match status" value="2"/>
</dbReference>